<protein>
    <recommendedName>
        <fullName evidence="3">Inner membrane protein (DUF1819)</fullName>
    </recommendedName>
</protein>
<dbReference type="Pfam" id="PF08849">
    <property type="entry name" value="BrxA"/>
    <property type="match status" value="1"/>
</dbReference>
<evidence type="ECO:0000313" key="1">
    <source>
        <dbReference type="EMBL" id="SHD77397.1"/>
    </source>
</evidence>
<dbReference type="RefSeq" id="WP_025641436.1">
    <property type="nucleotide sequence ID" value="NZ_LT669839.1"/>
</dbReference>
<dbReference type="Gene3D" id="1.10.3540.10">
    <property type="entry name" value="uncharacterized protein from magnetospirillum magneticum domain"/>
    <property type="match status" value="1"/>
</dbReference>
<organism evidence="1 2">
    <name type="scientific">[Clostridium] ultunense Esp</name>
    <dbReference type="NCBI Taxonomy" id="1288971"/>
    <lineage>
        <taxon>Bacteria</taxon>
        <taxon>Bacillati</taxon>
        <taxon>Bacillota</taxon>
        <taxon>Tissierellia</taxon>
        <taxon>Tissierellales</taxon>
        <taxon>Tepidimicrobiaceae</taxon>
        <taxon>Schnuerera</taxon>
    </lineage>
</organism>
<proteinExistence type="predicted"/>
<reference evidence="1 2" key="1">
    <citation type="submission" date="2016-11" db="EMBL/GenBank/DDBJ databases">
        <authorList>
            <person name="Manzoor S."/>
        </authorList>
    </citation>
    <scope>NUCLEOTIDE SEQUENCE [LARGE SCALE GENOMIC DNA]</scope>
    <source>
        <strain evidence="1">Clostridium ultunense strain Esp</strain>
    </source>
</reference>
<accession>A0A1M4PPI7</accession>
<dbReference type="InterPro" id="IPR023137">
    <property type="entry name" value="BrxA_sf"/>
</dbReference>
<dbReference type="AlphaFoldDB" id="A0A1M4PPI7"/>
<gene>
    <name evidence="1" type="ORF">CUESP1_2040</name>
</gene>
<evidence type="ECO:0000313" key="2">
    <source>
        <dbReference type="Proteomes" id="UP000245423"/>
    </source>
</evidence>
<dbReference type="OrthoDB" id="3078533at2"/>
<keyword evidence="2" id="KW-1185">Reference proteome</keyword>
<evidence type="ECO:0008006" key="3">
    <source>
        <dbReference type="Google" id="ProtNLM"/>
    </source>
</evidence>
<dbReference type="InterPro" id="IPR014948">
    <property type="entry name" value="BrxA"/>
</dbReference>
<dbReference type="Proteomes" id="UP000245423">
    <property type="component" value="Chromosome 1"/>
</dbReference>
<name>A0A1M4PPI7_9FIRM</name>
<dbReference type="EMBL" id="LT669839">
    <property type="protein sequence ID" value="SHD77397.1"/>
    <property type="molecule type" value="Genomic_DNA"/>
</dbReference>
<sequence length="263" mass="31089">MESKDYRSSIKVVGTVLPDTKVILKKYLELKDVELLRKEVLDNNLILKTSKRRAETIFYELRKRYLYDQLDGYKETSFIYFLKKIDSDSIINLLLYYYLCKEERIIYEYVANLVYGKYADGFLGISSADTTEFILGLADKDKNVSKWSERTINDVRSGMMGVLKEFGFIDSRKRPTFNKPFIPSIIFYYVLYMNKDSIKTIEDVYKCKDLHLFLLLESDIHILLEEAYRNGVLDFGREEPKTLIYRYKTMKEIIDGYVNGEIH</sequence>